<dbReference type="AlphaFoldDB" id="A0A1F8F627"/>
<evidence type="ECO:0000313" key="2">
    <source>
        <dbReference type="EMBL" id="OGN08601.1"/>
    </source>
</evidence>
<dbReference type="Proteomes" id="UP000178908">
    <property type="component" value="Unassembled WGS sequence"/>
</dbReference>
<dbReference type="EMBL" id="MGJO01000046">
    <property type="protein sequence ID" value="OGN08601.1"/>
    <property type="molecule type" value="Genomic_DNA"/>
</dbReference>
<feature type="region of interest" description="Disordered" evidence="1">
    <location>
        <begin position="20"/>
        <end position="72"/>
    </location>
</feature>
<protein>
    <submittedName>
        <fullName evidence="2">Uncharacterized protein</fullName>
    </submittedName>
</protein>
<evidence type="ECO:0000256" key="1">
    <source>
        <dbReference type="SAM" id="MobiDB-lite"/>
    </source>
</evidence>
<gene>
    <name evidence="2" type="ORF">A3C61_00625</name>
</gene>
<proteinExistence type="predicted"/>
<evidence type="ECO:0000313" key="3">
    <source>
        <dbReference type="Proteomes" id="UP000178908"/>
    </source>
</evidence>
<sequence length="72" mass="8541">MKKFFAKLINWQAQRDNNAERIHSADQQDQARLARERHEQIMESRGERKYVSERTVPTEQEIEGPSESKKAQ</sequence>
<accession>A0A1F8F627</accession>
<reference evidence="2 3" key="1">
    <citation type="journal article" date="2016" name="Nat. Commun.">
        <title>Thousands of microbial genomes shed light on interconnected biogeochemical processes in an aquifer system.</title>
        <authorList>
            <person name="Anantharaman K."/>
            <person name="Brown C.T."/>
            <person name="Hug L.A."/>
            <person name="Sharon I."/>
            <person name="Castelle C.J."/>
            <person name="Probst A.J."/>
            <person name="Thomas B.C."/>
            <person name="Singh A."/>
            <person name="Wilkins M.J."/>
            <person name="Karaoz U."/>
            <person name="Brodie E.L."/>
            <person name="Williams K.H."/>
            <person name="Hubbard S.S."/>
            <person name="Banfield J.F."/>
        </authorList>
    </citation>
    <scope>NUCLEOTIDE SEQUENCE [LARGE SCALE GENOMIC DNA]</scope>
</reference>
<comment type="caution">
    <text evidence="2">The sequence shown here is derived from an EMBL/GenBank/DDBJ whole genome shotgun (WGS) entry which is preliminary data.</text>
</comment>
<feature type="compositionally biased region" description="Basic and acidic residues" evidence="1">
    <location>
        <begin position="32"/>
        <end position="52"/>
    </location>
</feature>
<name>A0A1F8F627_9BACT</name>
<organism evidence="2 3">
    <name type="scientific">Candidatus Yanofskybacteria bacterium RIFCSPHIGHO2_02_FULL_39_10</name>
    <dbReference type="NCBI Taxonomy" id="1802674"/>
    <lineage>
        <taxon>Bacteria</taxon>
        <taxon>Candidatus Yanofskyibacteriota</taxon>
    </lineage>
</organism>